<sequence length="692" mass="73166">MRYLAAGTCIAAALLTGCHSSDSDQTTSASKSLVTSVTATTSYEDIGDAAYWVNDSDATKSLLAVTLEGDGLAVYNRSGEELTRLTGIEPTGADVRYGMTSASGDSVDLLAVALPDDNSFGFYAISYENEVQLKDLGTITTDLSAEGVCLYKNTTSGELILTGVTEDGIAAQYKLKYDGSEIKSVLTDDQGAPVAVRKLSVGGELSACIVDDETSTLYIAEQDLGVWAYGAAPEDINSRRLVDSIEPLGALSEIEGLDLIYLADGKGYLLAADENKGLTLYNRETWQLAAQITAEGVDEIKSLSVGDEGIWIANSELDEPRYEALSFATLNQTSGISSMPVENPLSPAHLSQSGVALVKVSAETAPVAKSGDAADDPAFWYNAEAPEKSQIIATNKKGGLMAYSLDGTELQYLKSGRPNNVDVIQSVSDGQGGTLALAAASNRDENTIALYKIQLATDTQDPIVALNAVGSNVSSEVPQLLSGVNEVYGLCMYQSSDGTPYVFVNGKDGSIEQWRISVSGTEVEGSVVRTFSVASQPEGCVADTETASLYVGEEDKGIWKFSAAESADSSAELVAEVDGKNLVADVEGITIYNNGSEKYLIASSQGNHTYAMYDINQNHQYAGSFALIADDENGLDGASETDGIHAVSLNLGAQYPAGLFIAQDGYNVNATYTQQNQNFKLADWQRIAAAME</sequence>
<feature type="domain" description="BPP" evidence="1">
    <location>
        <begin position="19"/>
        <end position="334"/>
    </location>
</feature>
<dbReference type="EC" id="3.1.3.8" evidence="2"/>
<feature type="domain" description="BPP" evidence="1">
    <location>
        <begin position="348"/>
        <end position="691"/>
    </location>
</feature>
<proteinExistence type="predicted"/>
<evidence type="ECO:0000313" key="3">
    <source>
        <dbReference type="Proteomes" id="UP000184608"/>
    </source>
</evidence>
<reference evidence="2 3" key="1">
    <citation type="submission" date="2016-11" db="EMBL/GenBank/DDBJ databases">
        <authorList>
            <person name="Jaros S."/>
            <person name="Januszkiewicz K."/>
            <person name="Wedrychowicz H."/>
        </authorList>
    </citation>
    <scope>NUCLEOTIDE SEQUENCE [LARGE SCALE GENOMIC DNA]</scope>
    <source>
        <strain evidence="2 3">CECT 7868</strain>
    </source>
</reference>
<dbReference type="RefSeq" id="WP_073604138.1">
    <property type="nucleotide sequence ID" value="NZ_FQXZ01000026.1"/>
</dbReference>
<dbReference type="Pfam" id="PF02333">
    <property type="entry name" value="Phytase"/>
    <property type="match status" value="2"/>
</dbReference>
<dbReference type="EMBL" id="FQXZ01000026">
    <property type="protein sequence ID" value="SHI21102.1"/>
    <property type="molecule type" value="Genomic_DNA"/>
</dbReference>
<dbReference type="PROSITE" id="PS51662">
    <property type="entry name" value="BP_PHYTASE"/>
    <property type="match status" value="2"/>
</dbReference>
<dbReference type="InterPro" id="IPR003431">
    <property type="entry name" value="B-propeller_Phytase"/>
</dbReference>
<name>A0A1M5ZA85_9VIBR</name>
<accession>A0A1M5ZA85</accession>
<dbReference type="AlphaFoldDB" id="A0A1M5ZA85"/>
<gene>
    <name evidence="2" type="primary">phyC</name>
    <name evidence="2" type="ORF">VA7868_02479</name>
</gene>
<dbReference type="STRING" id="1216006.VA7868_02479"/>
<dbReference type="OrthoDB" id="8696437at2"/>
<evidence type="ECO:0000313" key="2">
    <source>
        <dbReference type="EMBL" id="SHI21102.1"/>
    </source>
</evidence>
<evidence type="ECO:0000259" key="1">
    <source>
        <dbReference type="PROSITE" id="PS51662"/>
    </source>
</evidence>
<organism evidence="2 3">
    <name type="scientific">Vibrio aerogenes CECT 7868</name>
    <dbReference type="NCBI Taxonomy" id="1216006"/>
    <lineage>
        <taxon>Bacteria</taxon>
        <taxon>Pseudomonadati</taxon>
        <taxon>Pseudomonadota</taxon>
        <taxon>Gammaproteobacteria</taxon>
        <taxon>Vibrionales</taxon>
        <taxon>Vibrionaceae</taxon>
        <taxon>Vibrio</taxon>
    </lineage>
</organism>
<dbReference type="PROSITE" id="PS51257">
    <property type="entry name" value="PROKAR_LIPOPROTEIN"/>
    <property type="match status" value="1"/>
</dbReference>
<dbReference type="InterPro" id="IPR011042">
    <property type="entry name" value="6-blade_b-propeller_TolB-like"/>
</dbReference>
<dbReference type="SUPFAM" id="SSF50956">
    <property type="entry name" value="Thermostable phytase (3-phytase)"/>
    <property type="match status" value="2"/>
</dbReference>
<keyword evidence="2" id="KW-0378">Hydrolase</keyword>
<dbReference type="Proteomes" id="UP000184608">
    <property type="component" value="Unassembled WGS sequence"/>
</dbReference>
<dbReference type="Gene3D" id="2.120.10.30">
    <property type="entry name" value="TolB, C-terminal domain"/>
    <property type="match status" value="2"/>
</dbReference>
<protein>
    <submittedName>
        <fullName evidence="2">3-phytase</fullName>
        <ecNumber evidence="2">3.1.3.8</ecNumber>
    </submittedName>
</protein>
<keyword evidence="3" id="KW-1185">Reference proteome</keyword>
<dbReference type="GO" id="GO:0016158">
    <property type="term" value="F:inositol hexakisphosphate 3-phosphatase activity"/>
    <property type="evidence" value="ECO:0007669"/>
    <property type="project" value="UniProtKB-EC"/>
</dbReference>